<reference evidence="1 2" key="1">
    <citation type="submission" date="2016-08" db="EMBL/GenBank/DDBJ databases">
        <title>Evolution of the type three secretion system and type three effector repertoires in Xanthomonas.</title>
        <authorList>
            <person name="Merda D."/>
            <person name="Briand M."/>
            <person name="Bosis E."/>
            <person name="Rousseau C."/>
            <person name="Portier P."/>
            <person name="Jacques M.-A."/>
            <person name="Fischer-Le Saux M."/>
        </authorList>
    </citation>
    <scope>NUCLEOTIDE SEQUENCE [LARGE SCALE GENOMIC DNA]</scope>
    <source>
        <strain evidence="1 2">CFBP 7409</strain>
    </source>
</reference>
<name>A0A2S6ZY18_9XANT</name>
<proteinExistence type="predicted"/>
<evidence type="ECO:0008006" key="3">
    <source>
        <dbReference type="Google" id="ProtNLM"/>
    </source>
</evidence>
<sequence>MALATGSLDRARIKYPDLDLSRTKLIGWGAGQFFRDFYPAIASQLSLAYTICPRRENQGINLHGVQVMAPSALLDESIDNVLIVIFSNHSPEVMNQITQAHGRFRTVRAVDYDQGSVALLQELQDVSGLLPELQLSRRLTAPDTGIFVQGLAFEFTPLVLAWNRLHFPWAYQCMVTWDHQSSALLDRCRPWLDALILVPQPDNVGLHYRNTVLRSARLGVEHLAAQGIEFAVRCRSDNVLTGSICEAVNTHFRGTRNRGKIAVSLAAAWQHMPFHFTEKAMLGRTEDMLALWSMPEDPRPASYADDELSPTLELAPGRHFQDLSHYTFESSLWRDYARRIGFPAETLVDSYGFAKSRLLALEPQLSWSSLKFVPLFNVARDTNYGFSLDLWNRLFTDTDAVLEAAEAVSRLGLNSTDFWQGRVG</sequence>
<dbReference type="Proteomes" id="UP000238049">
    <property type="component" value="Unassembled WGS sequence"/>
</dbReference>
<gene>
    <name evidence="1" type="ORF">XarbCFBP7409_13850</name>
</gene>
<comment type="caution">
    <text evidence="1">The sequence shown here is derived from an EMBL/GenBank/DDBJ whole genome shotgun (WGS) entry which is preliminary data.</text>
</comment>
<dbReference type="EMBL" id="MDSL01000028">
    <property type="protein sequence ID" value="PPT97879.1"/>
    <property type="molecule type" value="Genomic_DNA"/>
</dbReference>
<evidence type="ECO:0000313" key="1">
    <source>
        <dbReference type="EMBL" id="PPT97879.1"/>
    </source>
</evidence>
<organism evidence="1 2">
    <name type="scientific">Xanthomonas arboricola pv. guizotiae</name>
    <dbReference type="NCBI Taxonomy" id="487867"/>
    <lineage>
        <taxon>Bacteria</taxon>
        <taxon>Pseudomonadati</taxon>
        <taxon>Pseudomonadota</taxon>
        <taxon>Gammaproteobacteria</taxon>
        <taxon>Lysobacterales</taxon>
        <taxon>Lysobacteraceae</taxon>
        <taxon>Xanthomonas</taxon>
    </lineage>
</organism>
<accession>A0A2S6ZY18</accession>
<dbReference type="AlphaFoldDB" id="A0A2S6ZY18"/>
<protein>
    <recommendedName>
        <fullName evidence="3">WavE lipopolysaccharide synthesis</fullName>
    </recommendedName>
</protein>
<evidence type="ECO:0000313" key="2">
    <source>
        <dbReference type="Proteomes" id="UP000238049"/>
    </source>
</evidence>
<dbReference type="RefSeq" id="WP_104563980.1">
    <property type="nucleotide sequence ID" value="NZ_MDSK01000031.1"/>
</dbReference>